<feature type="domain" description="AB hydrolase-1" evidence="1">
    <location>
        <begin position="34"/>
        <end position="274"/>
    </location>
</feature>
<gene>
    <name evidence="2" type="ORF">GCM10023217_23170</name>
</gene>
<dbReference type="Pfam" id="PF00561">
    <property type="entry name" value="Abhydrolase_1"/>
    <property type="match status" value="1"/>
</dbReference>
<dbReference type="InterPro" id="IPR050266">
    <property type="entry name" value="AB_hydrolase_sf"/>
</dbReference>
<dbReference type="PANTHER" id="PTHR43798">
    <property type="entry name" value="MONOACYLGLYCEROL LIPASE"/>
    <property type="match status" value="1"/>
</dbReference>
<proteinExistence type="predicted"/>
<sequence length="288" mass="31774">MGGVDLTYENTQRELATDKGVIRYHEAGAEHDDVLLLLHGSGPGVTGWRNYRGNLAFFAQTHHVYIIEFPGFGVSDPIEGHPVLTAGKSVIRFMDALGIEKADVIGNSMGGVVGINLAIKFPERITRLVTIGGVGPNLFSSSPSEGLRLLQEFTDAPDREKLIRWLNGMVYDPALVTEELIEQRWSAAIDPEALKTAAMMYGSAAFEMQQKFMADSDVPPYWAMMHKVKCPTLLTWGRDDRVSPPDMALVPMRLIPNAELNIFPKCGHWVMIEAKEAFEGSVAAFLAR</sequence>
<organism evidence="2 3">
    <name type="scientific">Gordonia alkaliphila</name>
    <dbReference type="NCBI Taxonomy" id="1053547"/>
    <lineage>
        <taxon>Bacteria</taxon>
        <taxon>Bacillati</taxon>
        <taxon>Actinomycetota</taxon>
        <taxon>Actinomycetes</taxon>
        <taxon>Mycobacteriales</taxon>
        <taxon>Gordoniaceae</taxon>
        <taxon>Gordonia</taxon>
    </lineage>
</organism>
<dbReference type="GO" id="GO:0016787">
    <property type="term" value="F:hydrolase activity"/>
    <property type="evidence" value="ECO:0007669"/>
    <property type="project" value="UniProtKB-KW"/>
</dbReference>
<dbReference type="SUPFAM" id="SSF53474">
    <property type="entry name" value="alpha/beta-Hydrolases"/>
    <property type="match status" value="1"/>
</dbReference>
<dbReference type="Proteomes" id="UP001500822">
    <property type="component" value="Unassembled WGS sequence"/>
</dbReference>
<dbReference type="RefSeq" id="WP_281499789.1">
    <property type="nucleotide sequence ID" value="NZ_BAABIE010000010.1"/>
</dbReference>
<dbReference type="InterPro" id="IPR000073">
    <property type="entry name" value="AB_hydrolase_1"/>
</dbReference>
<dbReference type="PRINTS" id="PR00111">
    <property type="entry name" value="ABHYDROLASE"/>
</dbReference>
<keyword evidence="2" id="KW-0378">Hydrolase</keyword>
<dbReference type="EMBL" id="BAABIE010000010">
    <property type="protein sequence ID" value="GAA4751752.1"/>
    <property type="molecule type" value="Genomic_DNA"/>
</dbReference>
<dbReference type="Gene3D" id="3.40.50.1820">
    <property type="entry name" value="alpha/beta hydrolase"/>
    <property type="match status" value="1"/>
</dbReference>
<name>A0ABP8ZBC3_9ACTN</name>
<evidence type="ECO:0000259" key="1">
    <source>
        <dbReference type="Pfam" id="PF00561"/>
    </source>
</evidence>
<accession>A0ABP8ZBC3</accession>
<evidence type="ECO:0000313" key="3">
    <source>
        <dbReference type="Proteomes" id="UP001500822"/>
    </source>
</evidence>
<dbReference type="InterPro" id="IPR029058">
    <property type="entry name" value="AB_hydrolase_fold"/>
</dbReference>
<dbReference type="PANTHER" id="PTHR43798:SF33">
    <property type="entry name" value="HYDROLASE, PUTATIVE (AFU_ORTHOLOGUE AFUA_2G14860)-RELATED"/>
    <property type="match status" value="1"/>
</dbReference>
<comment type="caution">
    <text evidence="2">The sequence shown here is derived from an EMBL/GenBank/DDBJ whole genome shotgun (WGS) entry which is preliminary data.</text>
</comment>
<reference evidence="3" key="1">
    <citation type="journal article" date="2019" name="Int. J. Syst. Evol. Microbiol.">
        <title>The Global Catalogue of Microorganisms (GCM) 10K type strain sequencing project: providing services to taxonomists for standard genome sequencing and annotation.</title>
        <authorList>
            <consortium name="The Broad Institute Genomics Platform"/>
            <consortium name="The Broad Institute Genome Sequencing Center for Infectious Disease"/>
            <person name="Wu L."/>
            <person name="Ma J."/>
        </authorList>
    </citation>
    <scope>NUCLEOTIDE SEQUENCE [LARGE SCALE GENOMIC DNA]</scope>
    <source>
        <strain evidence="3">JCM 18077</strain>
    </source>
</reference>
<keyword evidence="3" id="KW-1185">Reference proteome</keyword>
<protein>
    <submittedName>
        <fullName evidence="2">Alpha/beta fold hydrolase</fullName>
    </submittedName>
</protein>
<evidence type="ECO:0000313" key="2">
    <source>
        <dbReference type="EMBL" id="GAA4751752.1"/>
    </source>
</evidence>